<dbReference type="PATRIC" id="fig|1240678.4.peg.1466"/>
<accession>A0A0D7CSI3</accession>
<evidence type="ECO:0000313" key="3">
    <source>
        <dbReference type="Proteomes" id="UP000032458"/>
    </source>
</evidence>
<dbReference type="EMBL" id="JRKI01000009">
    <property type="protein sequence ID" value="KIZ18367.1"/>
    <property type="molecule type" value="Genomic_DNA"/>
</dbReference>
<evidence type="ECO:0000313" key="2">
    <source>
        <dbReference type="EMBL" id="KIZ18367.1"/>
    </source>
</evidence>
<feature type="region of interest" description="Disordered" evidence="1">
    <location>
        <begin position="416"/>
        <end position="435"/>
    </location>
</feature>
<comment type="caution">
    <text evidence="2">The sequence shown here is derived from an EMBL/GenBank/DDBJ whole genome shotgun (WGS) entry which is preliminary data.</text>
</comment>
<dbReference type="AlphaFoldDB" id="A0A0D7CSI3"/>
<dbReference type="RefSeq" id="WP_044363822.1">
    <property type="nucleotide sequence ID" value="NZ_JRKI01000009.1"/>
</dbReference>
<evidence type="ECO:0000256" key="1">
    <source>
        <dbReference type="SAM" id="MobiDB-lite"/>
    </source>
</evidence>
<sequence>MTDSPHFTLRLALGLADPDTADALAARQYPEVLALLSDRFGLPEEMVEELLGADAAQMRAALTIDPEEWLLGAAQLGDPVVGRALWSATFRDDAGQRRRAMHNIPGLLATVLDAADLGDPRWHDDEGLLPLLYRVPKGPDLVPIVTSGFPGLTAGTLVGCAAFLPPPVVVDACLHLLEAWGGTEPFAKVLALLEEKPDLDLGHPWLPDLLRRALDAPDPAALLRKHRPAGQWEDPAHLRALIALRYGTIASVAPQKPDGLDWDLLWREHERLPISRRGMYRGRIWPSTLIQWEGCPADVVKDAFHADPDAATRTVAELPFEVLTEPCDREVSLDLLLGRGIPEGWFPIDRVLTEVSPAPEVLRALPYDHEPTRKALAALLAPLGTDPVNWLTCYAALRRATGTVAELIADVLTPAPRKKRHTSWPQPRKAPASGVRSQGARAAFLGLFRCASQEAQTAVVPHFDAMAVQQFLRECGPSCAVRDAVVAAHGLPAPLMMTGGRLDADTLDYLLDLDEPAVDIALFRRYDLPRPERERILAGRLRGGGIRPVSEDLLAELDKVIVNQDRDWLTAGAASGDLRVVRRVLERLRLYIPATRLRLLVAVWERGGPDAVREVLAMDRLPVTLRRQTEKLLDAPDGLEQLRARLDREADPDRIAAFLAKPGGRPEKRLAQLLGEGVEPPWTALVAAHRATPLPADLVEALVELPGCPGELLRAGLGSLSGRWGDWNSWIEPALKDGTLALDDLLTHAAPAELAYGFLLRCLEERHFEESWTTDTDWRRLRERTAALAREHLGADAEGWAVSLQLLPTFAGTLSELLATAGAMTRMPA</sequence>
<protein>
    <submittedName>
        <fullName evidence="2">Uncharacterized protein</fullName>
    </submittedName>
</protein>
<name>A0A0D7CSI3_9ACTN</name>
<reference evidence="2 3" key="1">
    <citation type="submission" date="2014-09" db="EMBL/GenBank/DDBJ databases">
        <title>Draft genome sequence of Streptomyces natalensis ATCC 27448, producer of the antifungal pimaricin.</title>
        <authorList>
            <person name="Mendes M.V."/>
            <person name="Beites T."/>
            <person name="Pires S."/>
            <person name="Santos C.L."/>
            <person name="Moradas-Ferreira P."/>
        </authorList>
    </citation>
    <scope>NUCLEOTIDE SEQUENCE [LARGE SCALE GENOMIC DNA]</scope>
    <source>
        <strain evidence="2 3">ATCC 27448</strain>
    </source>
</reference>
<proteinExistence type="predicted"/>
<keyword evidence="3" id="KW-1185">Reference proteome</keyword>
<organism evidence="2 3">
    <name type="scientific">Streptomyces natalensis ATCC 27448</name>
    <dbReference type="NCBI Taxonomy" id="1240678"/>
    <lineage>
        <taxon>Bacteria</taxon>
        <taxon>Bacillati</taxon>
        <taxon>Actinomycetota</taxon>
        <taxon>Actinomycetes</taxon>
        <taxon>Kitasatosporales</taxon>
        <taxon>Streptomycetaceae</taxon>
        <taxon>Streptomyces</taxon>
    </lineage>
</organism>
<gene>
    <name evidence="2" type="ORF">SNA_06985</name>
</gene>
<dbReference type="Proteomes" id="UP000032458">
    <property type="component" value="Unassembled WGS sequence"/>
</dbReference>